<accession>A0ABP0P8M6</accession>
<dbReference type="SUPFAM" id="SSF48452">
    <property type="entry name" value="TPR-like"/>
    <property type="match status" value="1"/>
</dbReference>
<dbReference type="Proteomes" id="UP001642484">
    <property type="component" value="Unassembled WGS sequence"/>
</dbReference>
<dbReference type="EMBL" id="CAXAMN010022740">
    <property type="protein sequence ID" value="CAK9072401.1"/>
    <property type="molecule type" value="Genomic_DNA"/>
</dbReference>
<dbReference type="InterPro" id="IPR011990">
    <property type="entry name" value="TPR-like_helical_dom_sf"/>
</dbReference>
<evidence type="ECO:0008006" key="3">
    <source>
        <dbReference type="Google" id="ProtNLM"/>
    </source>
</evidence>
<reference evidence="1 2" key="1">
    <citation type="submission" date="2024-02" db="EMBL/GenBank/DDBJ databases">
        <authorList>
            <person name="Chen Y."/>
            <person name="Shah S."/>
            <person name="Dougan E. K."/>
            <person name="Thang M."/>
            <person name="Chan C."/>
        </authorList>
    </citation>
    <scope>NUCLEOTIDE SEQUENCE [LARGE SCALE GENOMIC DNA]</scope>
</reference>
<keyword evidence="2" id="KW-1185">Reference proteome</keyword>
<organism evidence="1 2">
    <name type="scientific">Durusdinium trenchii</name>
    <dbReference type="NCBI Taxonomy" id="1381693"/>
    <lineage>
        <taxon>Eukaryota</taxon>
        <taxon>Sar</taxon>
        <taxon>Alveolata</taxon>
        <taxon>Dinophyceae</taxon>
        <taxon>Suessiales</taxon>
        <taxon>Symbiodiniaceae</taxon>
        <taxon>Durusdinium</taxon>
    </lineage>
</organism>
<evidence type="ECO:0000313" key="1">
    <source>
        <dbReference type="EMBL" id="CAK9072401.1"/>
    </source>
</evidence>
<sequence>MPRKAEGKSSSSVTATTAIPERSPDVRLRIWASQNSTEIVDGRGLEIAALDDAEMCISIDAKCRFLVPNPKHGHLPKGKAELALGRLIDAAQSFHQGLQLAPDHQELELGARREEWVVQPGTFKNGSLAAGGGSPGCRSIQGIHCADTWDLVFAARLGLEHLFRTLEDPQKTTDAFVESNAAVLDQQLGLLAQTLHVNTSVLFESPRLCDAYEQIVRACSQLVTGAPSAFSRRLAHAEQIVQGLCLAVRIGWHVHHGIVAPVKERRSEEWGGGGWERRRMRMAVTE</sequence>
<name>A0ABP0P8M6_9DINO</name>
<evidence type="ECO:0000313" key="2">
    <source>
        <dbReference type="Proteomes" id="UP001642484"/>
    </source>
</evidence>
<gene>
    <name evidence="1" type="ORF">CCMP2556_LOCUS35618</name>
</gene>
<protein>
    <recommendedName>
        <fullName evidence="3">KIF-binding protein</fullName>
    </recommendedName>
</protein>
<comment type="caution">
    <text evidence="1">The sequence shown here is derived from an EMBL/GenBank/DDBJ whole genome shotgun (WGS) entry which is preliminary data.</text>
</comment>
<proteinExistence type="predicted"/>